<evidence type="ECO:0000256" key="6">
    <source>
        <dbReference type="ARBA" id="ARBA00022840"/>
    </source>
</evidence>
<dbReference type="Pfam" id="PF00069">
    <property type="entry name" value="Pkinase"/>
    <property type="match status" value="1"/>
</dbReference>
<proteinExistence type="predicted"/>
<dbReference type="SUPFAM" id="SSF56112">
    <property type="entry name" value="Protein kinase-like (PK-like)"/>
    <property type="match status" value="1"/>
</dbReference>
<accession>A0ABW3EJJ1</accession>
<feature type="compositionally biased region" description="Low complexity" evidence="7">
    <location>
        <begin position="471"/>
        <end position="506"/>
    </location>
</feature>
<organism evidence="9 10">
    <name type="scientific">Actinomadura sediminis</name>
    <dbReference type="NCBI Taxonomy" id="1038904"/>
    <lineage>
        <taxon>Bacteria</taxon>
        <taxon>Bacillati</taxon>
        <taxon>Actinomycetota</taxon>
        <taxon>Actinomycetes</taxon>
        <taxon>Streptosporangiales</taxon>
        <taxon>Thermomonosporaceae</taxon>
        <taxon>Actinomadura</taxon>
    </lineage>
</organism>
<gene>
    <name evidence="9" type="ORF">ACFQ11_04360</name>
</gene>
<reference evidence="10" key="1">
    <citation type="journal article" date="2019" name="Int. J. Syst. Evol. Microbiol.">
        <title>The Global Catalogue of Microorganisms (GCM) 10K type strain sequencing project: providing services to taxonomists for standard genome sequencing and annotation.</title>
        <authorList>
            <consortium name="The Broad Institute Genomics Platform"/>
            <consortium name="The Broad Institute Genome Sequencing Center for Infectious Disease"/>
            <person name="Wu L."/>
            <person name="Ma J."/>
        </authorList>
    </citation>
    <scope>NUCLEOTIDE SEQUENCE [LARGE SCALE GENOMIC DNA]</scope>
    <source>
        <strain evidence="10">JCM 31202</strain>
    </source>
</reference>
<dbReference type="EMBL" id="JBHTJA010000004">
    <property type="protein sequence ID" value="MFD0899610.1"/>
    <property type="molecule type" value="Genomic_DNA"/>
</dbReference>
<dbReference type="Gene3D" id="3.30.200.20">
    <property type="entry name" value="Phosphorylase Kinase, domain 1"/>
    <property type="match status" value="1"/>
</dbReference>
<feature type="compositionally biased region" description="Low complexity" evidence="7">
    <location>
        <begin position="450"/>
        <end position="461"/>
    </location>
</feature>
<dbReference type="InterPro" id="IPR000719">
    <property type="entry name" value="Prot_kinase_dom"/>
</dbReference>
<dbReference type="RefSeq" id="WP_378296475.1">
    <property type="nucleotide sequence ID" value="NZ_JBHTJA010000004.1"/>
</dbReference>
<evidence type="ECO:0000256" key="4">
    <source>
        <dbReference type="ARBA" id="ARBA00022741"/>
    </source>
</evidence>
<evidence type="ECO:0000256" key="2">
    <source>
        <dbReference type="ARBA" id="ARBA00022527"/>
    </source>
</evidence>
<protein>
    <recommendedName>
        <fullName evidence="1">non-specific serine/threonine protein kinase</fullName>
        <ecNumber evidence="1">2.7.11.1</ecNumber>
    </recommendedName>
</protein>
<dbReference type="PROSITE" id="PS00108">
    <property type="entry name" value="PROTEIN_KINASE_ST"/>
    <property type="match status" value="1"/>
</dbReference>
<feature type="domain" description="Protein kinase" evidence="8">
    <location>
        <begin position="8"/>
        <end position="255"/>
    </location>
</feature>
<keyword evidence="5 9" id="KW-0418">Kinase</keyword>
<evidence type="ECO:0000256" key="7">
    <source>
        <dbReference type="SAM" id="MobiDB-lite"/>
    </source>
</evidence>
<keyword evidence="4" id="KW-0547">Nucleotide-binding</keyword>
<evidence type="ECO:0000313" key="9">
    <source>
        <dbReference type="EMBL" id="MFD0899610.1"/>
    </source>
</evidence>
<dbReference type="PANTHER" id="PTHR43289:SF6">
    <property type="entry name" value="SERINE_THREONINE-PROTEIN KINASE NEKL-3"/>
    <property type="match status" value="1"/>
</dbReference>
<dbReference type="Proteomes" id="UP001596972">
    <property type="component" value="Unassembled WGS sequence"/>
</dbReference>
<dbReference type="GO" id="GO:0016301">
    <property type="term" value="F:kinase activity"/>
    <property type="evidence" value="ECO:0007669"/>
    <property type="project" value="UniProtKB-KW"/>
</dbReference>
<evidence type="ECO:0000259" key="8">
    <source>
        <dbReference type="PROSITE" id="PS50011"/>
    </source>
</evidence>
<dbReference type="InterPro" id="IPR011009">
    <property type="entry name" value="Kinase-like_dom_sf"/>
</dbReference>
<keyword evidence="2" id="KW-0723">Serine/threonine-protein kinase</keyword>
<sequence length="649" mass="64897">MSWGISGFREVRELGRGTQGRVVLARHVTGGPPVAIKYLAPGSDPAAREVFRHEARMLARVRHPNVARLYRLFEDATGAAIVMEVVDGVALKRVLADRGALTPEASLLLLKGSLLGLAAAHAAGVVHRDYKPANVVVRADGLSKLIDFGVAARAGHGGRVGTPAYMAPEQWRGEPATPAADVYAAACVFYECVTGHRPYAARTGPDLMAAHVREPVPAHDVPAPLRALVVRGLAKSPADRPPGAAAFAAELEEAAARAYGPGWEDRAARALAVAAAALAPAFPLAAAAAPDGSVPDPNDLGGADLGGGDAGWVDASWGEAAEADPFGADAFSADVFGGDPAGADSVAADLGGADLGGADPIGVDPTVTGPAGADPAGGDPVAVESPDPDVAATLVREAGPDAAGASGGASGGGTPVGAKAALAVSAVVVAVVVAVFVGTAGGDEPVRRVAASPEASGTASAPAPPRPSPTHPSATPAREAPSPTRSSPAPTHSPGPAGSWPSPGASTHRTPPHGGTRLGPDGFGDVELGMTAERLEASGRARPRPHTAGDCRVYDVADARGAAATVHVSPRSGVVAVFGGAGLRTPEGIGVGSTVAELSAAYPSSQRSADGWTTPVPGNPNARYTSRIADDRVAEFALRLRDAGCFTVD</sequence>
<keyword evidence="6" id="KW-0067">ATP-binding</keyword>
<evidence type="ECO:0000313" key="10">
    <source>
        <dbReference type="Proteomes" id="UP001596972"/>
    </source>
</evidence>
<evidence type="ECO:0000256" key="1">
    <source>
        <dbReference type="ARBA" id="ARBA00012513"/>
    </source>
</evidence>
<feature type="region of interest" description="Disordered" evidence="7">
    <location>
        <begin position="358"/>
        <end position="386"/>
    </location>
</feature>
<dbReference type="PROSITE" id="PS50011">
    <property type="entry name" value="PROTEIN_KINASE_DOM"/>
    <property type="match status" value="1"/>
</dbReference>
<dbReference type="InterPro" id="IPR008271">
    <property type="entry name" value="Ser/Thr_kinase_AS"/>
</dbReference>
<dbReference type="EC" id="2.7.11.1" evidence="1"/>
<dbReference type="CDD" id="cd14014">
    <property type="entry name" value="STKc_PknB_like"/>
    <property type="match status" value="1"/>
</dbReference>
<keyword evidence="10" id="KW-1185">Reference proteome</keyword>
<evidence type="ECO:0000256" key="5">
    <source>
        <dbReference type="ARBA" id="ARBA00022777"/>
    </source>
</evidence>
<name>A0ABW3EJJ1_9ACTN</name>
<evidence type="ECO:0000256" key="3">
    <source>
        <dbReference type="ARBA" id="ARBA00022679"/>
    </source>
</evidence>
<dbReference type="PANTHER" id="PTHR43289">
    <property type="entry name" value="MITOGEN-ACTIVATED PROTEIN KINASE KINASE KINASE 20-RELATED"/>
    <property type="match status" value="1"/>
</dbReference>
<feature type="compositionally biased region" description="Low complexity" evidence="7">
    <location>
        <begin position="365"/>
        <end position="383"/>
    </location>
</feature>
<dbReference type="Gene3D" id="1.10.510.10">
    <property type="entry name" value="Transferase(Phosphotransferase) domain 1"/>
    <property type="match status" value="1"/>
</dbReference>
<feature type="region of interest" description="Disordered" evidence="7">
    <location>
        <begin position="450"/>
        <end position="526"/>
    </location>
</feature>
<keyword evidence="3" id="KW-0808">Transferase</keyword>
<comment type="caution">
    <text evidence="9">The sequence shown here is derived from an EMBL/GenBank/DDBJ whole genome shotgun (WGS) entry which is preliminary data.</text>
</comment>